<feature type="domain" description="C-CAP/cofactor C-like" evidence="3">
    <location>
        <begin position="1"/>
        <end position="85"/>
    </location>
</feature>
<dbReference type="InterPro" id="IPR002156">
    <property type="entry name" value="RNaseH_domain"/>
</dbReference>
<dbReference type="Proteomes" id="UP001148838">
    <property type="component" value="Unassembled WGS sequence"/>
</dbReference>
<dbReference type="CDD" id="cd09276">
    <property type="entry name" value="Rnase_HI_RT_non_LTR"/>
    <property type="match status" value="1"/>
</dbReference>
<dbReference type="EMBL" id="JAJSOF020000003">
    <property type="protein sequence ID" value="KAJ4449004.1"/>
    <property type="molecule type" value="Genomic_DNA"/>
</dbReference>
<evidence type="ECO:0000313" key="5">
    <source>
        <dbReference type="Proteomes" id="UP001148838"/>
    </source>
</evidence>
<dbReference type="Gene3D" id="3.30.420.10">
    <property type="entry name" value="Ribonuclease H-like superfamily/Ribonuclease H"/>
    <property type="match status" value="1"/>
</dbReference>
<dbReference type="PANTHER" id="PTHR10652:SF0">
    <property type="entry name" value="ADENYLYL CYCLASE-ASSOCIATED PROTEIN"/>
    <property type="match status" value="1"/>
</dbReference>
<protein>
    <recommendedName>
        <fullName evidence="6">RNase H type-1 domain-containing protein</fullName>
    </recommendedName>
</protein>
<dbReference type="PANTHER" id="PTHR10652">
    <property type="entry name" value="ADENYLYL CYCLASE-ASSOCIATED PROTEIN"/>
    <property type="match status" value="1"/>
</dbReference>
<organism evidence="4 5">
    <name type="scientific">Periplaneta americana</name>
    <name type="common">American cockroach</name>
    <name type="synonym">Blatta americana</name>
    <dbReference type="NCBI Taxonomy" id="6978"/>
    <lineage>
        <taxon>Eukaryota</taxon>
        <taxon>Metazoa</taxon>
        <taxon>Ecdysozoa</taxon>
        <taxon>Arthropoda</taxon>
        <taxon>Hexapoda</taxon>
        <taxon>Insecta</taxon>
        <taxon>Pterygota</taxon>
        <taxon>Neoptera</taxon>
        <taxon>Polyneoptera</taxon>
        <taxon>Dictyoptera</taxon>
        <taxon>Blattodea</taxon>
        <taxon>Blattoidea</taxon>
        <taxon>Blattidae</taxon>
        <taxon>Blattinae</taxon>
        <taxon>Periplaneta</taxon>
    </lineage>
</organism>
<evidence type="ECO:0000259" key="3">
    <source>
        <dbReference type="PROSITE" id="PS51329"/>
    </source>
</evidence>
<dbReference type="InterPro" id="IPR016098">
    <property type="entry name" value="CAP/MinC_C"/>
</dbReference>
<dbReference type="Gene3D" id="2.160.20.70">
    <property type="match status" value="1"/>
</dbReference>
<evidence type="ECO:0000313" key="4">
    <source>
        <dbReference type="EMBL" id="KAJ4449004.1"/>
    </source>
</evidence>
<dbReference type="InterPro" id="IPR036223">
    <property type="entry name" value="CAP_C_sf"/>
</dbReference>
<evidence type="ECO:0000259" key="2">
    <source>
        <dbReference type="PROSITE" id="PS50879"/>
    </source>
</evidence>
<sequence>MGVFPHASCYICLKHWRSSLPFTQSGFSSWVLGKVPTISIDKTDGCQMYLSPESLDVEIVSSKSSEMNVLVPKGNGDYDVNQLGIGIMTGRIGLTNFRISGLSICNAVVGRWPNLRRNTEIKVSTEIMKQLSLETINIRYPQQNWLHLYTDGSLISREQGAGAGVACCLFSLYRSLGYGTTSFDGEITAISENLCHINKFKNAVILSDSKAAILSIVSKHTPSSQTAEITKMLSQLILLNKIIVFQWIPSHCGILGNENVDVLAKKGSTATYRPVTKSTYYSVKRFIKSTYLDFNKQNLITQSQGKKMELCAS</sequence>
<dbReference type="SUPFAM" id="SSF53098">
    <property type="entry name" value="Ribonuclease H-like"/>
    <property type="match status" value="1"/>
</dbReference>
<dbReference type="InterPro" id="IPR001837">
    <property type="entry name" value="Adenylate_cyclase-assoc_CAP"/>
</dbReference>
<dbReference type="PROSITE" id="PS50879">
    <property type="entry name" value="RNASE_H_1"/>
    <property type="match status" value="1"/>
</dbReference>
<gene>
    <name evidence="4" type="ORF">ANN_00396</name>
</gene>
<dbReference type="InterPro" id="IPR012337">
    <property type="entry name" value="RNaseH-like_sf"/>
</dbReference>
<dbReference type="Pfam" id="PF00075">
    <property type="entry name" value="RNase_H"/>
    <property type="match status" value="1"/>
</dbReference>
<proteinExistence type="inferred from homology"/>
<comment type="similarity">
    <text evidence="1">Belongs to the CAP family.</text>
</comment>
<accession>A0ABQ8TQP7</accession>
<evidence type="ECO:0000256" key="1">
    <source>
        <dbReference type="ARBA" id="ARBA00007659"/>
    </source>
</evidence>
<reference evidence="4 5" key="1">
    <citation type="journal article" date="2022" name="Allergy">
        <title>Genome assembly and annotation of Periplaneta americana reveal a comprehensive cockroach allergen profile.</title>
        <authorList>
            <person name="Wang L."/>
            <person name="Xiong Q."/>
            <person name="Saelim N."/>
            <person name="Wang L."/>
            <person name="Nong W."/>
            <person name="Wan A.T."/>
            <person name="Shi M."/>
            <person name="Liu X."/>
            <person name="Cao Q."/>
            <person name="Hui J.H.L."/>
            <person name="Sookrung N."/>
            <person name="Leung T.F."/>
            <person name="Tungtrongchitr A."/>
            <person name="Tsui S.K.W."/>
        </authorList>
    </citation>
    <scope>NUCLEOTIDE SEQUENCE [LARGE SCALE GENOMIC DNA]</scope>
    <source>
        <strain evidence="4">PWHHKU_190912</strain>
    </source>
</reference>
<comment type="caution">
    <text evidence="4">The sequence shown here is derived from an EMBL/GenBank/DDBJ whole genome shotgun (WGS) entry which is preliminary data.</text>
</comment>
<dbReference type="InterPro" id="IPR006599">
    <property type="entry name" value="CARP_motif"/>
</dbReference>
<keyword evidence="5" id="KW-1185">Reference proteome</keyword>
<evidence type="ECO:0008006" key="6">
    <source>
        <dbReference type="Google" id="ProtNLM"/>
    </source>
</evidence>
<dbReference type="Pfam" id="PF08603">
    <property type="entry name" value="CAP_C"/>
    <property type="match status" value="1"/>
</dbReference>
<name>A0ABQ8TQP7_PERAM</name>
<dbReference type="SMART" id="SM00673">
    <property type="entry name" value="CARP"/>
    <property type="match status" value="1"/>
</dbReference>
<dbReference type="InterPro" id="IPR017901">
    <property type="entry name" value="C-CAP_CF_C-like"/>
</dbReference>
<feature type="domain" description="RNase H type-1" evidence="2">
    <location>
        <begin position="142"/>
        <end position="269"/>
    </location>
</feature>
<dbReference type="SUPFAM" id="SSF69340">
    <property type="entry name" value="C-terminal domain of adenylylcyclase associated protein"/>
    <property type="match status" value="1"/>
</dbReference>
<dbReference type="InterPro" id="IPR013912">
    <property type="entry name" value="Adenylate_cyclase-assoc_CAP_C"/>
</dbReference>
<dbReference type="InterPro" id="IPR036397">
    <property type="entry name" value="RNaseH_sf"/>
</dbReference>
<dbReference type="PROSITE" id="PS51329">
    <property type="entry name" value="C_CAP_COFACTOR_C"/>
    <property type="match status" value="1"/>
</dbReference>